<accession>A0A382CPK2</accession>
<sequence>MSPRFLCGSHLRNFWHSYGEFIWDWGEFLYGSPQAGEVLVHVAGKAVGNIAREVGVFVGKVAEAEVRVVEGVNQFAHVL</sequence>
<organism evidence="1">
    <name type="scientific">marine metagenome</name>
    <dbReference type="NCBI Taxonomy" id="408172"/>
    <lineage>
        <taxon>unclassified sequences</taxon>
        <taxon>metagenomes</taxon>
        <taxon>ecological metagenomes</taxon>
    </lineage>
</organism>
<protein>
    <submittedName>
        <fullName evidence="1">Uncharacterized protein</fullName>
    </submittedName>
</protein>
<evidence type="ECO:0000313" key="1">
    <source>
        <dbReference type="EMBL" id="SVB28138.1"/>
    </source>
</evidence>
<gene>
    <name evidence="1" type="ORF">METZ01_LOCUS180992</name>
</gene>
<name>A0A382CPK2_9ZZZZ</name>
<feature type="non-terminal residue" evidence="1">
    <location>
        <position position="79"/>
    </location>
</feature>
<dbReference type="EMBL" id="UINC01035553">
    <property type="protein sequence ID" value="SVB28138.1"/>
    <property type="molecule type" value="Genomic_DNA"/>
</dbReference>
<reference evidence="1" key="1">
    <citation type="submission" date="2018-05" db="EMBL/GenBank/DDBJ databases">
        <authorList>
            <person name="Lanie J.A."/>
            <person name="Ng W.-L."/>
            <person name="Kazmierczak K.M."/>
            <person name="Andrzejewski T.M."/>
            <person name="Davidsen T.M."/>
            <person name="Wayne K.J."/>
            <person name="Tettelin H."/>
            <person name="Glass J.I."/>
            <person name="Rusch D."/>
            <person name="Podicherti R."/>
            <person name="Tsui H.-C.T."/>
            <person name="Winkler M.E."/>
        </authorList>
    </citation>
    <scope>NUCLEOTIDE SEQUENCE</scope>
</reference>
<dbReference type="AlphaFoldDB" id="A0A382CPK2"/>
<proteinExistence type="predicted"/>